<feature type="signal peptide" evidence="1">
    <location>
        <begin position="1"/>
        <end position="25"/>
    </location>
</feature>
<dbReference type="HOGENOM" id="CLU_2400416_0_0_1"/>
<evidence type="ECO:0008006" key="4">
    <source>
        <dbReference type="Google" id="ProtNLM"/>
    </source>
</evidence>
<feature type="chain" id="PRO_5002167853" description="Secreted protein" evidence="1">
    <location>
        <begin position="26"/>
        <end position="93"/>
    </location>
</feature>
<dbReference type="Proteomes" id="UP000053257">
    <property type="component" value="Unassembled WGS sequence"/>
</dbReference>
<keyword evidence="3" id="KW-1185">Reference proteome</keyword>
<evidence type="ECO:0000256" key="1">
    <source>
        <dbReference type="SAM" id="SignalP"/>
    </source>
</evidence>
<dbReference type="AlphaFoldDB" id="A0A0C3PCF7"/>
<evidence type="ECO:0000313" key="3">
    <source>
        <dbReference type="Proteomes" id="UP000053257"/>
    </source>
</evidence>
<sequence length="93" mass="10370">MVSCGRARTTTGHLCTAVLLAGAETLTLHNSKCSRCGSKSTTAVSSRGRTCRSVLRRPNPLRNRRRIRRRMCSLAVRNLRKLSREVMGRTTRG</sequence>
<proteinExistence type="predicted"/>
<protein>
    <recommendedName>
        <fullName evidence="4">Secreted protein</fullName>
    </recommendedName>
</protein>
<evidence type="ECO:0000313" key="2">
    <source>
        <dbReference type="EMBL" id="KIP02778.1"/>
    </source>
</evidence>
<gene>
    <name evidence="2" type="ORF">PHLGIDRAFT_278854</name>
</gene>
<dbReference type="EMBL" id="KN840654">
    <property type="protein sequence ID" value="KIP02778.1"/>
    <property type="molecule type" value="Genomic_DNA"/>
</dbReference>
<organism evidence="2 3">
    <name type="scientific">Phlebiopsis gigantea (strain 11061_1 CR5-6)</name>
    <name type="common">White-rot fungus</name>
    <name type="synonym">Peniophora gigantea</name>
    <dbReference type="NCBI Taxonomy" id="745531"/>
    <lineage>
        <taxon>Eukaryota</taxon>
        <taxon>Fungi</taxon>
        <taxon>Dikarya</taxon>
        <taxon>Basidiomycota</taxon>
        <taxon>Agaricomycotina</taxon>
        <taxon>Agaricomycetes</taxon>
        <taxon>Polyporales</taxon>
        <taxon>Phanerochaetaceae</taxon>
        <taxon>Phlebiopsis</taxon>
    </lineage>
</organism>
<keyword evidence="1" id="KW-0732">Signal</keyword>
<reference evidence="2 3" key="1">
    <citation type="journal article" date="2014" name="PLoS Genet.">
        <title>Analysis of the Phlebiopsis gigantea genome, transcriptome and secretome provides insight into its pioneer colonization strategies of wood.</title>
        <authorList>
            <person name="Hori C."/>
            <person name="Ishida T."/>
            <person name="Igarashi K."/>
            <person name="Samejima M."/>
            <person name="Suzuki H."/>
            <person name="Master E."/>
            <person name="Ferreira P."/>
            <person name="Ruiz-Duenas F.J."/>
            <person name="Held B."/>
            <person name="Canessa P."/>
            <person name="Larrondo L.F."/>
            <person name="Schmoll M."/>
            <person name="Druzhinina I.S."/>
            <person name="Kubicek C.P."/>
            <person name="Gaskell J.A."/>
            <person name="Kersten P."/>
            <person name="St John F."/>
            <person name="Glasner J."/>
            <person name="Sabat G."/>
            <person name="Splinter BonDurant S."/>
            <person name="Syed K."/>
            <person name="Yadav J."/>
            <person name="Mgbeahuruike A.C."/>
            <person name="Kovalchuk A."/>
            <person name="Asiegbu F.O."/>
            <person name="Lackner G."/>
            <person name="Hoffmeister D."/>
            <person name="Rencoret J."/>
            <person name="Gutierrez A."/>
            <person name="Sun H."/>
            <person name="Lindquist E."/>
            <person name="Barry K."/>
            <person name="Riley R."/>
            <person name="Grigoriev I.V."/>
            <person name="Henrissat B."/>
            <person name="Kues U."/>
            <person name="Berka R.M."/>
            <person name="Martinez A.T."/>
            <person name="Covert S.F."/>
            <person name="Blanchette R.A."/>
            <person name="Cullen D."/>
        </authorList>
    </citation>
    <scope>NUCLEOTIDE SEQUENCE [LARGE SCALE GENOMIC DNA]</scope>
    <source>
        <strain evidence="2 3">11061_1 CR5-6</strain>
    </source>
</reference>
<name>A0A0C3PCF7_PHLG1</name>
<accession>A0A0C3PCF7</accession>